<dbReference type="RefSeq" id="WP_161103607.1">
    <property type="nucleotide sequence ID" value="NZ_MTBP01000001.1"/>
</dbReference>
<evidence type="ECO:0000313" key="1">
    <source>
        <dbReference type="EMBL" id="POM26362.1"/>
    </source>
</evidence>
<comment type="caution">
    <text evidence="1">The sequence shown here is derived from an EMBL/GenBank/DDBJ whole genome shotgun (WGS) entry which is preliminary data.</text>
</comment>
<reference evidence="1 2" key="1">
    <citation type="journal article" date="2017" name="Chemistry">
        <title>Isolation, Biosynthesis and Chemical Modifications of Rubterolones A-F: Rare Tropolone Alkaloids from Actinomadura sp. 5-2.</title>
        <authorList>
            <person name="Guo H."/>
            <person name="Benndorf R."/>
            <person name="Leichnitz D."/>
            <person name="Klassen J.L."/>
            <person name="Vollmers J."/>
            <person name="Gorls H."/>
            <person name="Steinacker M."/>
            <person name="Weigel C."/>
            <person name="Dahse H.M."/>
            <person name="Kaster A.K."/>
            <person name="de Beer Z.W."/>
            <person name="Poulsen M."/>
            <person name="Beemelmanns C."/>
        </authorList>
    </citation>
    <scope>NUCLEOTIDE SEQUENCE [LARGE SCALE GENOMIC DNA]</scope>
    <source>
        <strain evidence="1 2">5-2</strain>
    </source>
</reference>
<organism evidence="1 2">
    <name type="scientific">Actinomadura rubteroloni</name>
    <dbReference type="NCBI Taxonomy" id="1926885"/>
    <lineage>
        <taxon>Bacteria</taxon>
        <taxon>Bacillati</taxon>
        <taxon>Actinomycetota</taxon>
        <taxon>Actinomycetes</taxon>
        <taxon>Streptosporangiales</taxon>
        <taxon>Thermomonosporaceae</taxon>
        <taxon>Actinomadura</taxon>
    </lineage>
</organism>
<evidence type="ECO:0000313" key="2">
    <source>
        <dbReference type="Proteomes" id="UP000242367"/>
    </source>
</evidence>
<accession>A0A2P4UMT7</accession>
<dbReference type="EMBL" id="MTBP01000001">
    <property type="protein sequence ID" value="POM26362.1"/>
    <property type="molecule type" value="Genomic_DNA"/>
</dbReference>
<proteinExistence type="predicted"/>
<sequence>MPARKYLTWAAAALVVFVVIRRPAEATQSLNEAAGALARAGDAFATFVTELG</sequence>
<protein>
    <submittedName>
        <fullName evidence="1">Uncharacterized protein</fullName>
    </submittedName>
</protein>
<name>A0A2P4UMT7_9ACTN</name>
<gene>
    <name evidence="1" type="ORF">BTM25_07600</name>
</gene>
<dbReference type="Proteomes" id="UP000242367">
    <property type="component" value="Unassembled WGS sequence"/>
</dbReference>
<keyword evidence="2" id="KW-1185">Reference proteome</keyword>
<dbReference type="AlphaFoldDB" id="A0A2P4UMT7"/>